<dbReference type="Proteomes" id="UP000029647">
    <property type="component" value="Unassembled WGS sequence"/>
</dbReference>
<evidence type="ECO:0008006" key="8">
    <source>
        <dbReference type="Google" id="ProtNLM"/>
    </source>
</evidence>
<dbReference type="SUPFAM" id="SSF52833">
    <property type="entry name" value="Thioredoxin-like"/>
    <property type="match status" value="1"/>
</dbReference>
<protein>
    <recommendedName>
        <fullName evidence="8">LigB lipoprotein</fullName>
    </recommendedName>
</protein>
<dbReference type="InterPro" id="IPR036249">
    <property type="entry name" value="Thioredoxin-like_sf"/>
</dbReference>
<dbReference type="EMBL" id="BBNT01000011">
    <property type="protein sequence ID" value="GAL76461.1"/>
    <property type="molecule type" value="Genomic_DNA"/>
</dbReference>
<dbReference type="InterPro" id="IPR013783">
    <property type="entry name" value="Ig-like_fold"/>
</dbReference>
<feature type="chain" id="PRO_5007378381" description="LigB lipoprotein" evidence="1">
    <location>
        <begin position="26"/>
        <end position="352"/>
    </location>
</feature>
<dbReference type="InterPro" id="IPR021615">
    <property type="entry name" value="Omp28"/>
</dbReference>
<dbReference type="Proteomes" id="UP000028980">
    <property type="component" value="Unassembled WGS sequence"/>
</dbReference>
<dbReference type="Gene3D" id="2.60.40.10">
    <property type="entry name" value="Immunoglobulins"/>
    <property type="match status" value="1"/>
</dbReference>
<feature type="signal peptide" evidence="1">
    <location>
        <begin position="1"/>
        <end position="25"/>
    </location>
</feature>
<comment type="caution">
    <text evidence="2">The sequence shown here is derived from an EMBL/GenBank/DDBJ whole genome shotgun (WGS) entry which is preliminary data.</text>
</comment>
<reference evidence="5 6" key="1">
    <citation type="journal article" date="2014" name="Genome Announc.">
        <title>Draft Genome Sequences of Marine Flavobacterium Nonlabens Strains NR17, NR24, NR27, NR32, NR33, and Ara13.</title>
        <authorList>
            <person name="Nakanishi M."/>
            <person name="Meirelles P."/>
            <person name="Suzuki R."/>
            <person name="Takatani N."/>
            <person name="Mino S."/>
            <person name="Suda W."/>
            <person name="Oshima K."/>
            <person name="Hattori M."/>
            <person name="Ohkuma M."/>
            <person name="Hosokawa M."/>
            <person name="Miyashita K."/>
            <person name="Thompson F.L."/>
            <person name="Niwa A."/>
            <person name="Sawabe T."/>
            <person name="Sawabe T."/>
        </authorList>
    </citation>
    <scope>NUCLEOTIDE SEQUENCE [LARGE SCALE GENOMIC DNA]</scope>
    <source>
        <strain evidence="4">JCM 19275</strain>
        <strain evidence="2">JCM 19296</strain>
        <strain evidence="3">JCM 19314</strain>
        <strain evidence="7">JCM19275</strain>
        <strain evidence="5">JCM19296</strain>
        <strain evidence="6">JCM19314</strain>
    </source>
</reference>
<dbReference type="RefSeq" id="WP_042247394.1">
    <property type="nucleotide sequence ID" value="NZ_JBDUVK010000124.1"/>
</dbReference>
<evidence type="ECO:0000313" key="4">
    <source>
        <dbReference type="EMBL" id="GAL76461.1"/>
    </source>
</evidence>
<proteinExistence type="predicted"/>
<organism evidence="2 5">
    <name type="scientific">Nonlabens ulvanivorans</name>
    <name type="common">Persicivirga ulvanivorans</name>
    <dbReference type="NCBI Taxonomy" id="906888"/>
    <lineage>
        <taxon>Bacteria</taxon>
        <taxon>Pseudomonadati</taxon>
        <taxon>Bacteroidota</taxon>
        <taxon>Flavobacteriia</taxon>
        <taxon>Flavobacteriales</taxon>
        <taxon>Flavobacteriaceae</taxon>
        <taxon>Nonlabens</taxon>
    </lineage>
</organism>
<dbReference type="EMBL" id="BBLG01000005">
    <property type="protein sequence ID" value="GAK76877.1"/>
    <property type="molecule type" value="Genomic_DNA"/>
</dbReference>
<evidence type="ECO:0000256" key="1">
    <source>
        <dbReference type="SAM" id="SignalP"/>
    </source>
</evidence>
<sequence length="352" mass="36409">MKTANFLKMMMLFLAIGITSCSSNSTDDGGGSGSGNGNGGGSSALTLEVSKSRVYESDAVTFTVRDANGANVTPASVITVDGTAISGSTTIFTSTGVKSAVATIGSETSNTLSVEVISPSFTTKALIEDYTGAWCGWCPRISQGIIDVHNSANGDDVIAVAVHNGDAMAFPLESQMRSQFGVTGFPTGILNRDVRWASVSGDAMNISQPLSLLNTTREVGLAINSSLSGNTVTATIKVGFDFDQSDLKLVAVLLENGRVESQTNYTNNFGGGSSIPNFVHNDILRASFTDIFGDVIPATEQVADGVYTASLTVTVGSTVNTADMDVVAFVVDASGEVVNVQKAAVGTNKDFD</sequence>
<accession>A0A081DD81</accession>
<evidence type="ECO:0000313" key="3">
    <source>
        <dbReference type="EMBL" id="GAL00250.1"/>
    </source>
</evidence>
<evidence type="ECO:0000313" key="2">
    <source>
        <dbReference type="EMBL" id="GAK76877.1"/>
    </source>
</evidence>
<name>A0A081DD81_NONUL</name>
<evidence type="ECO:0000313" key="7">
    <source>
        <dbReference type="Proteomes" id="UP000029647"/>
    </source>
</evidence>
<dbReference type="Pfam" id="PF11551">
    <property type="entry name" value="Omp28"/>
    <property type="match status" value="1"/>
</dbReference>
<gene>
    <name evidence="4" type="ORF">JCM19275_1203</name>
    <name evidence="2" type="ORF">JCM19296_2477</name>
    <name evidence="3" type="ORF">JCM19314_504</name>
</gene>
<dbReference type="PROSITE" id="PS51257">
    <property type="entry name" value="PROKAR_LIPOPROTEIN"/>
    <property type="match status" value="1"/>
</dbReference>
<evidence type="ECO:0000313" key="6">
    <source>
        <dbReference type="Proteomes" id="UP000029226"/>
    </source>
</evidence>
<dbReference type="EMBL" id="BBMM01000004">
    <property type="protein sequence ID" value="GAL00250.1"/>
    <property type="molecule type" value="Genomic_DNA"/>
</dbReference>
<dbReference type="Proteomes" id="UP000029226">
    <property type="component" value="Unassembled WGS sequence"/>
</dbReference>
<dbReference type="Gene3D" id="3.40.30.10">
    <property type="entry name" value="Glutaredoxin"/>
    <property type="match status" value="1"/>
</dbReference>
<dbReference type="AlphaFoldDB" id="A0A081DD81"/>
<evidence type="ECO:0000313" key="5">
    <source>
        <dbReference type="Proteomes" id="UP000028980"/>
    </source>
</evidence>
<keyword evidence="1" id="KW-0732">Signal</keyword>